<dbReference type="Proteomes" id="UP000076744">
    <property type="component" value="Unassembled WGS sequence"/>
</dbReference>
<feature type="domain" description="DUF6604" evidence="2">
    <location>
        <begin position="18"/>
        <end position="112"/>
    </location>
</feature>
<accession>A0A167PMH7</accession>
<evidence type="ECO:0000313" key="4">
    <source>
        <dbReference type="Proteomes" id="UP000076744"/>
    </source>
</evidence>
<gene>
    <name evidence="3" type="ORF">ISF_07335</name>
</gene>
<evidence type="ECO:0000313" key="3">
    <source>
        <dbReference type="EMBL" id="OAA56819.1"/>
    </source>
</evidence>
<feature type="region of interest" description="Disordered" evidence="1">
    <location>
        <begin position="1"/>
        <end position="28"/>
    </location>
</feature>
<keyword evidence="4" id="KW-1185">Reference proteome</keyword>
<dbReference type="Pfam" id="PF20253">
    <property type="entry name" value="DUF6604"/>
    <property type="match status" value="1"/>
</dbReference>
<protein>
    <recommendedName>
        <fullName evidence="2">DUF6604 domain-containing protein</fullName>
    </recommendedName>
</protein>
<organism evidence="3 4">
    <name type="scientific">Cordyceps fumosorosea (strain ARSEF 2679)</name>
    <name type="common">Isaria fumosorosea</name>
    <dbReference type="NCBI Taxonomy" id="1081104"/>
    <lineage>
        <taxon>Eukaryota</taxon>
        <taxon>Fungi</taxon>
        <taxon>Dikarya</taxon>
        <taxon>Ascomycota</taxon>
        <taxon>Pezizomycotina</taxon>
        <taxon>Sordariomycetes</taxon>
        <taxon>Hypocreomycetidae</taxon>
        <taxon>Hypocreales</taxon>
        <taxon>Cordycipitaceae</taxon>
        <taxon>Cordyceps</taxon>
    </lineage>
</organism>
<dbReference type="AlphaFoldDB" id="A0A167PMH7"/>
<evidence type="ECO:0000256" key="1">
    <source>
        <dbReference type="SAM" id="MobiDB-lite"/>
    </source>
</evidence>
<dbReference type="InterPro" id="IPR046539">
    <property type="entry name" value="DUF6604"/>
</dbReference>
<dbReference type="GeneID" id="30023627"/>
<evidence type="ECO:0000259" key="2">
    <source>
        <dbReference type="Pfam" id="PF20253"/>
    </source>
</evidence>
<dbReference type="EMBL" id="AZHB01000021">
    <property type="protein sequence ID" value="OAA56819.1"/>
    <property type="molecule type" value="Genomic_DNA"/>
</dbReference>
<sequence length="161" mass="16893">MTPTWLNGVYQHPATTPPPPPLPQNEKRPLAAAAAAAGPKTAHVIKIRDFEPMAAHIASCSAAASEITIPRSFCRALDRVISIRSTFVERLTSAGVEVSATSDNGHAFFVDVPASSPARAKVLRGAGLWDEDPIWAGRAAGVAAGMLPRVRARAQVQVPAA</sequence>
<name>A0A167PMH7_CORFA</name>
<proteinExistence type="predicted"/>
<reference evidence="3 4" key="1">
    <citation type="journal article" date="2016" name="Genome Biol. Evol.">
        <title>Divergent and convergent evolution of fungal pathogenicity.</title>
        <authorList>
            <person name="Shang Y."/>
            <person name="Xiao G."/>
            <person name="Zheng P."/>
            <person name="Cen K."/>
            <person name="Zhan S."/>
            <person name="Wang C."/>
        </authorList>
    </citation>
    <scope>NUCLEOTIDE SEQUENCE [LARGE SCALE GENOMIC DNA]</scope>
    <source>
        <strain evidence="3 4">ARSEF 2679</strain>
    </source>
</reference>
<dbReference type="OrthoDB" id="5238236at2759"/>
<comment type="caution">
    <text evidence="3">The sequence shown here is derived from an EMBL/GenBank/DDBJ whole genome shotgun (WGS) entry which is preliminary data.</text>
</comment>
<dbReference type="RefSeq" id="XP_018701850.1">
    <property type="nucleotide sequence ID" value="XM_018850938.1"/>
</dbReference>